<reference evidence="2 3" key="1">
    <citation type="submission" date="2016-10" db="EMBL/GenBank/DDBJ databases">
        <authorList>
            <person name="de Groot N.N."/>
        </authorList>
    </citation>
    <scope>NUCLEOTIDE SEQUENCE [LARGE SCALE GENOMIC DNA]</scope>
    <source>
        <strain evidence="2 3">HL3</strain>
    </source>
</reference>
<sequence length="57" mass="5852">MHADLTLLALLFTGQGAVSAGLLTLGQPLLALAALGILFLLVSPVCASCLQELFGRE</sequence>
<dbReference type="RefSeq" id="WP_159433081.1">
    <property type="nucleotide sequence ID" value="NZ_FOMJ01000009.1"/>
</dbReference>
<dbReference type="EMBL" id="FOMJ01000009">
    <property type="protein sequence ID" value="SFD80820.1"/>
    <property type="molecule type" value="Genomic_DNA"/>
</dbReference>
<gene>
    <name evidence="2" type="ORF">SAMN05660831_02343</name>
</gene>
<keyword evidence="1" id="KW-0472">Membrane</keyword>
<protein>
    <submittedName>
        <fullName evidence="2">Uncharacterized protein</fullName>
    </submittedName>
</protein>
<keyword evidence="1" id="KW-1133">Transmembrane helix</keyword>
<dbReference type="AlphaFoldDB" id="A0A1I1VJZ0"/>
<proteinExistence type="predicted"/>
<evidence type="ECO:0000313" key="2">
    <source>
        <dbReference type="EMBL" id="SFD80820.1"/>
    </source>
</evidence>
<dbReference type="Proteomes" id="UP000198611">
    <property type="component" value="Unassembled WGS sequence"/>
</dbReference>
<accession>A0A1I1VJZ0</accession>
<organism evidence="2 3">
    <name type="scientific">Thiohalospira halophila DSM 15071</name>
    <dbReference type="NCBI Taxonomy" id="1123397"/>
    <lineage>
        <taxon>Bacteria</taxon>
        <taxon>Pseudomonadati</taxon>
        <taxon>Pseudomonadota</taxon>
        <taxon>Gammaproteobacteria</taxon>
        <taxon>Thiohalospirales</taxon>
        <taxon>Thiohalospiraceae</taxon>
        <taxon>Thiohalospira</taxon>
    </lineage>
</organism>
<dbReference type="STRING" id="1123397.SAMN05660831_02343"/>
<feature type="transmembrane region" description="Helical" evidence="1">
    <location>
        <begin position="29"/>
        <end position="50"/>
    </location>
</feature>
<name>A0A1I1VJZ0_9GAMM</name>
<evidence type="ECO:0000313" key="3">
    <source>
        <dbReference type="Proteomes" id="UP000198611"/>
    </source>
</evidence>
<evidence type="ECO:0000256" key="1">
    <source>
        <dbReference type="SAM" id="Phobius"/>
    </source>
</evidence>
<keyword evidence="3" id="KW-1185">Reference proteome</keyword>
<keyword evidence="1" id="KW-0812">Transmembrane</keyword>